<comment type="similarity">
    <text evidence="1">Belongs to the leucine-binding protein family.</text>
</comment>
<dbReference type="SUPFAM" id="SSF53822">
    <property type="entry name" value="Periplasmic binding protein-like I"/>
    <property type="match status" value="1"/>
</dbReference>
<dbReference type="RefSeq" id="WP_067918579.1">
    <property type="nucleotide sequence ID" value="NZ_BSRZ01000026.1"/>
</dbReference>
<dbReference type="CDD" id="cd06338">
    <property type="entry name" value="PBP1_ABC_ligand_binding-like"/>
    <property type="match status" value="1"/>
</dbReference>
<dbReference type="AlphaFoldDB" id="A0A9W6UZS7"/>
<protein>
    <submittedName>
        <fullName evidence="4">Branched-chain amino acid ABC transporter substrate-binding protein</fullName>
    </submittedName>
</protein>
<keyword evidence="2" id="KW-0732">Signal</keyword>
<dbReference type="InterPro" id="IPR028082">
    <property type="entry name" value="Peripla_BP_I"/>
</dbReference>
<organism evidence="4 5">
    <name type="scientific">Actinomadura rubrobrunea</name>
    <dbReference type="NCBI Taxonomy" id="115335"/>
    <lineage>
        <taxon>Bacteria</taxon>
        <taxon>Bacillati</taxon>
        <taxon>Actinomycetota</taxon>
        <taxon>Actinomycetes</taxon>
        <taxon>Streptosporangiales</taxon>
        <taxon>Thermomonosporaceae</taxon>
        <taxon>Actinomadura</taxon>
    </lineage>
</organism>
<proteinExistence type="inferred from homology"/>
<gene>
    <name evidence="4" type="ORF">Arub01_57750</name>
</gene>
<keyword evidence="5" id="KW-1185">Reference proteome</keyword>
<accession>A0A9W6UZS7</accession>
<evidence type="ECO:0000313" key="5">
    <source>
        <dbReference type="Proteomes" id="UP001165124"/>
    </source>
</evidence>
<dbReference type="PANTHER" id="PTHR30483:SF37">
    <property type="entry name" value="ABC TRANSPORTER SUBSTRATE-BINDING PROTEIN"/>
    <property type="match status" value="1"/>
</dbReference>
<dbReference type="PANTHER" id="PTHR30483">
    <property type="entry name" value="LEUCINE-SPECIFIC-BINDING PROTEIN"/>
    <property type="match status" value="1"/>
</dbReference>
<feature type="domain" description="Leucine-binding protein" evidence="3">
    <location>
        <begin position="45"/>
        <end position="393"/>
    </location>
</feature>
<dbReference type="Gene3D" id="3.40.50.2300">
    <property type="match status" value="2"/>
</dbReference>
<sequence length="414" mass="44397">MAAHVFRGKGVRRPVTGALVVLLLLCTACQGGRRGPGRLGDGVLNVGVSLSLTGQFAQEARLMLDGYRLCERRVNERGGLPVAGRRVRLKLHIRDDYSEPAAAARIVGMFADRGYHLLLGPYGSQATAVAAAAAERNGQILVNALGASDSISERGYRNTFSVISPASEYASSILFALRELARPQPRRVVFLSADDDFSRSVTRAGERTARSLGMRVLPTRYFRSGATDLSAALTRARKERPDLIIGAVHFAEGVVLVRQSRELGLDGTAIALTVAAATAELPQRLNGLAEGVIGVSQWVPRPENRDAWFGTADDYAAAYRSATGREPPYHAAAASASCLALVLAVRRAGSDRAEPVRSALAALDEPSFFGRIAFDARGRNAYKHMTVTQIQRGRPVPVWPAVAAESTLTWPGAR</sequence>
<dbReference type="InterPro" id="IPR051010">
    <property type="entry name" value="BCAA_transport"/>
</dbReference>
<dbReference type="InterPro" id="IPR028081">
    <property type="entry name" value="Leu-bd"/>
</dbReference>
<dbReference type="Proteomes" id="UP001165124">
    <property type="component" value="Unassembled WGS sequence"/>
</dbReference>
<dbReference type="Pfam" id="PF13458">
    <property type="entry name" value="Peripla_BP_6"/>
    <property type="match status" value="1"/>
</dbReference>
<evidence type="ECO:0000256" key="1">
    <source>
        <dbReference type="ARBA" id="ARBA00010062"/>
    </source>
</evidence>
<evidence type="ECO:0000256" key="2">
    <source>
        <dbReference type="ARBA" id="ARBA00022729"/>
    </source>
</evidence>
<evidence type="ECO:0000259" key="3">
    <source>
        <dbReference type="Pfam" id="PF13458"/>
    </source>
</evidence>
<evidence type="ECO:0000313" key="4">
    <source>
        <dbReference type="EMBL" id="GLW67532.1"/>
    </source>
</evidence>
<comment type="caution">
    <text evidence="4">The sequence shown here is derived from an EMBL/GenBank/DDBJ whole genome shotgun (WGS) entry which is preliminary data.</text>
</comment>
<name>A0A9W6UZS7_9ACTN</name>
<dbReference type="EMBL" id="BSRZ01000026">
    <property type="protein sequence ID" value="GLW67532.1"/>
    <property type="molecule type" value="Genomic_DNA"/>
</dbReference>
<reference evidence="4" key="1">
    <citation type="submission" date="2023-02" db="EMBL/GenBank/DDBJ databases">
        <title>Actinomadura rubrobrunea NBRC 14622.</title>
        <authorList>
            <person name="Ichikawa N."/>
            <person name="Sato H."/>
            <person name="Tonouchi N."/>
        </authorList>
    </citation>
    <scope>NUCLEOTIDE SEQUENCE</scope>
    <source>
        <strain evidence="4">NBRC 14622</strain>
    </source>
</reference>